<dbReference type="AlphaFoldDB" id="C6V5M3"/>
<dbReference type="STRING" id="434131.NRI_0716"/>
<gene>
    <name evidence="1" type="ordered locus">NRI_0716</name>
</gene>
<proteinExistence type="predicted"/>
<sequence length="52" mass="5782">MRGNKENNDLEEFSIGDESVEVSDRGSGIQSGNLKRKLIYVLIVGVGFFFCI</sequence>
<dbReference type="RefSeq" id="WP_015816580.1">
    <property type="nucleotide sequence ID" value="NC_013009.1"/>
</dbReference>
<accession>C6V5M3</accession>
<dbReference type="eggNOG" id="COG2948">
    <property type="taxonomic scope" value="Bacteria"/>
</dbReference>
<protein>
    <submittedName>
        <fullName evidence="1">Type IV secretion system protein VirB10, Frame-Shift</fullName>
    </submittedName>
</protein>
<dbReference type="EMBL" id="CP001431">
    <property type="protein sequence ID" value="ACT69696.1"/>
    <property type="molecule type" value="Genomic_DNA"/>
</dbReference>
<evidence type="ECO:0000313" key="2">
    <source>
        <dbReference type="Proteomes" id="UP000001627"/>
    </source>
</evidence>
<dbReference type="HOGENOM" id="CLU_3082280_0_0_5"/>
<reference evidence="1 2" key="1">
    <citation type="journal article" date="2009" name="Nucleic Acids Res.">
        <title>Analysis of complete genome sequence of Neorickettsia risticii: causative agent of Potomac horse fever.</title>
        <authorList>
            <person name="Lin M."/>
            <person name="Zhang C."/>
            <person name="Gibson K."/>
            <person name="Rikihisa Y."/>
        </authorList>
    </citation>
    <scope>NUCLEOTIDE SEQUENCE [LARGE SCALE GENOMIC DNA]</scope>
    <source>
        <strain evidence="1 2">Illinois</strain>
    </source>
</reference>
<dbReference type="Proteomes" id="UP000001627">
    <property type="component" value="Chromosome"/>
</dbReference>
<keyword evidence="2" id="KW-1185">Reference proteome</keyword>
<evidence type="ECO:0000313" key="1">
    <source>
        <dbReference type="EMBL" id="ACT69696.1"/>
    </source>
</evidence>
<organism evidence="1 2">
    <name type="scientific">Neorickettsia risticii (strain Illinois)</name>
    <dbReference type="NCBI Taxonomy" id="434131"/>
    <lineage>
        <taxon>Bacteria</taxon>
        <taxon>Pseudomonadati</taxon>
        <taxon>Pseudomonadota</taxon>
        <taxon>Alphaproteobacteria</taxon>
        <taxon>Rickettsiales</taxon>
        <taxon>Anaplasmataceae</taxon>
        <taxon>Neorickettsia</taxon>
    </lineage>
</organism>
<dbReference type="KEGG" id="nri:NRI_0716"/>
<name>C6V5M3_NEORI</name>